<proteinExistence type="predicted"/>
<feature type="compositionally biased region" description="Gly residues" evidence="1">
    <location>
        <begin position="18"/>
        <end position="29"/>
    </location>
</feature>
<name>A0A375JAD6_9BURK</name>
<dbReference type="EMBL" id="OVTA01000039">
    <property type="protein sequence ID" value="SPS00556.1"/>
    <property type="molecule type" value="Genomic_DNA"/>
</dbReference>
<feature type="region of interest" description="Disordered" evidence="1">
    <location>
        <begin position="1"/>
        <end position="31"/>
    </location>
</feature>
<evidence type="ECO:0000256" key="1">
    <source>
        <dbReference type="SAM" id="MobiDB-lite"/>
    </source>
</evidence>
<organism evidence="2 3">
    <name type="scientific">Cupriavidus taiwanensis</name>
    <dbReference type="NCBI Taxonomy" id="164546"/>
    <lineage>
        <taxon>Bacteria</taxon>
        <taxon>Pseudomonadati</taxon>
        <taxon>Pseudomonadota</taxon>
        <taxon>Betaproteobacteria</taxon>
        <taxon>Burkholderiales</taxon>
        <taxon>Burkholderiaceae</taxon>
        <taxon>Cupriavidus</taxon>
    </lineage>
</organism>
<evidence type="ECO:0000313" key="3">
    <source>
        <dbReference type="Proteomes" id="UP000256805"/>
    </source>
</evidence>
<protein>
    <submittedName>
        <fullName evidence="2">Uncharacterized protein</fullName>
    </submittedName>
</protein>
<dbReference type="AlphaFoldDB" id="A0A375JAD6"/>
<reference evidence="2 3" key="1">
    <citation type="submission" date="2018-01" db="EMBL/GenBank/DDBJ databases">
        <authorList>
            <person name="Gaut B.S."/>
            <person name="Morton B.R."/>
            <person name="Clegg M.T."/>
            <person name="Duvall M.R."/>
        </authorList>
    </citation>
    <scope>NUCLEOTIDE SEQUENCE [LARGE SCALE GENOMIC DNA]</scope>
    <source>
        <strain evidence="2">Cupriavidus taiwanensis cmp 52</strain>
    </source>
</reference>
<evidence type="ECO:0000313" key="2">
    <source>
        <dbReference type="EMBL" id="SPS00556.1"/>
    </source>
</evidence>
<sequence length="79" mass="8130">MRKIAQDVAARGQPSAGQPGGWRGYGSGVQGARPRWCGRCRAWRAASHYGCGAGESGRGMVVMVLALNGCADPAIVTVA</sequence>
<dbReference type="Proteomes" id="UP000256805">
    <property type="component" value="Unassembled WGS sequence"/>
</dbReference>
<gene>
    <name evidence="2" type="ORF">CBM2634_B160442</name>
</gene>
<accession>A0A375JAD6</accession>